<evidence type="ECO:0000313" key="6">
    <source>
        <dbReference type="EMBL" id="AWK76232.1"/>
    </source>
</evidence>
<evidence type="ECO:0000256" key="4">
    <source>
        <dbReference type="RuleBase" id="RU003345"/>
    </source>
</evidence>
<name>A0A2S2C5W2_9NOCA</name>
<comment type="similarity">
    <text evidence="1 4">Belongs to the aldehyde dehydrogenase family.</text>
</comment>
<dbReference type="GO" id="GO:0016620">
    <property type="term" value="F:oxidoreductase activity, acting on the aldehyde or oxo group of donors, NAD or NADP as acceptor"/>
    <property type="evidence" value="ECO:0007669"/>
    <property type="project" value="InterPro"/>
</dbReference>
<organism evidence="6 7">
    <name type="scientific">Rhodococcus oxybenzonivorans</name>
    <dbReference type="NCBI Taxonomy" id="1990687"/>
    <lineage>
        <taxon>Bacteria</taxon>
        <taxon>Bacillati</taxon>
        <taxon>Actinomycetota</taxon>
        <taxon>Actinomycetes</taxon>
        <taxon>Mycobacteriales</taxon>
        <taxon>Nocardiaceae</taxon>
        <taxon>Rhodococcus</taxon>
    </lineage>
</organism>
<proteinExistence type="inferred from homology"/>
<dbReference type="RefSeq" id="WP_204165049.1">
    <property type="nucleotide sequence ID" value="NZ_CP021355.1"/>
</dbReference>
<keyword evidence="2 4" id="KW-0560">Oxidoreductase</keyword>
<dbReference type="AlphaFoldDB" id="A0A2S2C5W2"/>
<evidence type="ECO:0000256" key="3">
    <source>
        <dbReference type="PROSITE-ProRule" id="PRU10007"/>
    </source>
</evidence>
<protein>
    <submittedName>
        <fullName evidence="6">Aldehyde dehydrogenase</fullName>
    </submittedName>
</protein>
<dbReference type="PANTHER" id="PTHR11699">
    <property type="entry name" value="ALDEHYDE DEHYDROGENASE-RELATED"/>
    <property type="match status" value="1"/>
</dbReference>
<dbReference type="SUPFAM" id="SSF53720">
    <property type="entry name" value="ALDH-like"/>
    <property type="match status" value="1"/>
</dbReference>
<evidence type="ECO:0000256" key="2">
    <source>
        <dbReference type="ARBA" id="ARBA00023002"/>
    </source>
</evidence>
<dbReference type="InterPro" id="IPR029510">
    <property type="entry name" value="Ald_DH_CS_GLU"/>
</dbReference>
<keyword evidence="6" id="KW-0614">Plasmid</keyword>
<dbReference type="InterPro" id="IPR015590">
    <property type="entry name" value="Aldehyde_DH_dom"/>
</dbReference>
<feature type="active site" evidence="3">
    <location>
        <position position="252"/>
    </location>
</feature>
<evidence type="ECO:0000259" key="5">
    <source>
        <dbReference type="Pfam" id="PF00171"/>
    </source>
</evidence>
<dbReference type="Gene3D" id="3.40.309.10">
    <property type="entry name" value="Aldehyde Dehydrogenase, Chain A, domain 2"/>
    <property type="match status" value="1"/>
</dbReference>
<evidence type="ECO:0000256" key="1">
    <source>
        <dbReference type="ARBA" id="ARBA00009986"/>
    </source>
</evidence>
<dbReference type="InterPro" id="IPR016162">
    <property type="entry name" value="Ald_DH_N"/>
</dbReference>
<geneLocation type="plasmid" evidence="7">
    <name>prb98</name>
</geneLocation>
<dbReference type="PROSITE" id="PS00687">
    <property type="entry name" value="ALDEHYDE_DEHYDR_GLU"/>
    <property type="match status" value="1"/>
</dbReference>
<dbReference type="InterPro" id="IPR044086">
    <property type="entry name" value="LUC3-like"/>
</dbReference>
<dbReference type="InterPro" id="IPR016161">
    <property type="entry name" value="Ald_DH/histidinol_DH"/>
</dbReference>
<dbReference type="EMBL" id="CP021355">
    <property type="protein sequence ID" value="AWK76232.1"/>
    <property type="molecule type" value="Genomic_DNA"/>
</dbReference>
<dbReference type="CDD" id="cd07106">
    <property type="entry name" value="ALDH_AldA-AAD23400"/>
    <property type="match status" value="1"/>
</dbReference>
<evidence type="ECO:0000313" key="7">
    <source>
        <dbReference type="Proteomes" id="UP000245711"/>
    </source>
</evidence>
<gene>
    <name evidence="6" type="ORF">CBI38_32635</name>
</gene>
<dbReference type="FunFam" id="3.40.605.10:FF:000007">
    <property type="entry name" value="NAD/NADP-dependent betaine aldehyde dehydrogenase"/>
    <property type="match status" value="1"/>
</dbReference>
<reference evidence="6 7" key="1">
    <citation type="submission" date="2017-05" db="EMBL/GenBank/DDBJ databases">
        <title>Isolation of Rhodococcus sp. S2-17 biodegrading of BP-3.</title>
        <authorList>
            <person name="Lee Y."/>
            <person name="Kim K.H."/>
            <person name="Chun B.H."/>
            <person name="Jung H.S."/>
            <person name="Jeon C.O."/>
        </authorList>
    </citation>
    <scope>NUCLEOTIDE SEQUENCE [LARGE SCALE GENOMIC DNA]</scope>
    <source>
        <strain evidence="6 7">S2-17</strain>
        <plasmid evidence="7">prb98</plasmid>
    </source>
</reference>
<dbReference type="Pfam" id="PF00171">
    <property type="entry name" value="Aldedh"/>
    <property type="match status" value="1"/>
</dbReference>
<sequence>MLSTEAPVLALPTEFPMTIGGRSVTVQDTAPVYNPATTEVIAHVPVASSDQLDEAVAAAQAAFPEWSATPLAERQAVVSAIGDRLEAHAEEFLALLTAEQGKPRPMAEWEVYGSIAWFREIAKQSLPEEVLEDTADRLVISRHTPLGVVGAIVPWNFPILLAVWKIAPALVAGNTIIVKPSPFTPLCDLKLVELVQDLLPAGVLSAVSGDDELGKWITAHPGIAKIAFTGSTETGKHVMRSAAGTLKRVTLELGGNDPAIVLPDVDPAKVAPQIFWAAFQNNAQFCNAAKRIYIHDDVYEAVRDELVAYARTVVVGDGADAETQLGPIQNLPQLQKVQEYFDDCTANGYTFALGGQIDSDADGWFVPVTLVDNPPEDSRLVVEEPFGPILPLLRWREESDVIARANNTVWGLGATVWGEDLEAIDRIGRQLEAGTVWLNEVHQYSPHQVFGGHKQSGIGAENSLHGLAEYTNHQTITLNKVPGAVS</sequence>
<keyword evidence="7" id="KW-1185">Reference proteome</keyword>
<dbReference type="InterPro" id="IPR016163">
    <property type="entry name" value="Ald_DH_C"/>
</dbReference>
<dbReference type="Proteomes" id="UP000245711">
    <property type="component" value="Plasmid pRB98"/>
</dbReference>
<dbReference type="KEGG" id="roz:CBI38_32635"/>
<feature type="domain" description="Aldehyde dehydrogenase" evidence="5">
    <location>
        <begin position="28"/>
        <end position="476"/>
    </location>
</feature>
<accession>A0A2S2C5W2</accession>
<dbReference type="Gene3D" id="3.40.605.10">
    <property type="entry name" value="Aldehyde Dehydrogenase, Chain A, domain 1"/>
    <property type="match status" value="1"/>
</dbReference>